<dbReference type="EMBL" id="JAIWYP010000002">
    <property type="protein sequence ID" value="KAH3872218.1"/>
    <property type="molecule type" value="Genomic_DNA"/>
</dbReference>
<name>A0A9D4RLX9_DREPO</name>
<proteinExistence type="predicted"/>
<gene>
    <name evidence="1" type="ORF">DPMN_035433</name>
</gene>
<evidence type="ECO:0000313" key="1">
    <source>
        <dbReference type="EMBL" id="KAH3872218.1"/>
    </source>
</evidence>
<comment type="caution">
    <text evidence="1">The sequence shown here is derived from an EMBL/GenBank/DDBJ whole genome shotgun (WGS) entry which is preliminary data.</text>
</comment>
<reference evidence="1" key="2">
    <citation type="submission" date="2020-11" db="EMBL/GenBank/DDBJ databases">
        <authorList>
            <person name="McCartney M.A."/>
            <person name="Auch B."/>
            <person name="Kono T."/>
            <person name="Mallez S."/>
            <person name="Becker A."/>
            <person name="Gohl D.M."/>
            <person name="Silverstein K.A.T."/>
            <person name="Koren S."/>
            <person name="Bechman K.B."/>
            <person name="Herman A."/>
            <person name="Abrahante J.E."/>
            <person name="Garbe J."/>
        </authorList>
    </citation>
    <scope>NUCLEOTIDE SEQUENCE</scope>
    <source>
        <strain evidence="1">Duluth1</strain>
        <tissue evidence="1">Whole animal</tissue>
    </source>
</reference>
<keyword evidence="2" id="KW-1185">Reference proteome</keyword>
<dbReference type="AlphaFoldDB" id="A0A9D4RLX9"/>
<dbReference type="Proteomes" id="UP000828390">
    <property type="component" value="Unassembled WGS sequence"/>
</dbReference>
<protein>
    <submittedName>
        <fullName evidence="1">Uncharacterized protein</fullName>
    </submittedName>
</protein>
<evidence type="ECO:0000313" key="2">
    <source>
        <dbReference type="Proteomes" id="UP000828390"/>
    </source>
</evidence>
<organism evidence="1 2">
    <name type="scientific">Dreissena polymorpha</name>
    <name type="common">Zebra mussel</name>
    <name type="synonym">Mytilus polymorpha</name>
    <dbReference type="NCBI Taxonomy" id="45954"/>
    <lineage>
        <taxon>Eukaryota</taxon>
        <taxon>Metazoa</taxon>
        <taxon>Spiralia</taxon>
        <taxon>Lophotrochozoa</taxon>
        <taxon>Mollusca</taxon>
        <taxon>Bivalvia</taxon>
        <taxon>Autobranchia</taxon>
        <taxon>Heteroconchia</taxon>
        <taxon>Euheterodonta</taxon>
        <taxon>Imparidentia</taxon>
        <taxon>Neoheterodontei</taxon>
        <taxon>Myida</taxon>
        <taxon>Dreissenoidea</taxon>
        <taxon>Dreissenidae</taxon>
        <taxon>Dreissena</taxon>
    </lineage>
</organism>
<reference evidence="1" key="1">
    <citation type="journal article" date="2019" name="bioRxiv">
        <title>The Genome of the Zebra Mussel, Dreissena polymorpha: A Resource for Invasive Species Research.</title>
        <authorList>
            <person name="McCartney M.A."/>
            <person name="Auch B."/>
            <person name="Kono T."/>
            <person name="Mallez S."/>
            <person name="Zhang Y."/>
            <person name="Obille A."/>
            <person name="Becker A."/>
            <person name="Abrahante J.E."/>
            <person name="Garbe J."/>
            <person name="Badalamenti J.P."/>
            <person name="Herman A."/>
            <person name="Mangelson H."/>
            <person name="Liachko I."/>
            <person name="Sullivan S."/>
            <person name="Sone E.D."/>
            <person name="Koren S."/>
            <person name="Silverstein K.A.T."/>
            <person name="Beckman K.B."/>
            <person name="Gohl D.M."/>
        </authorList>
    </citation>
    <scope>NUCLEOTIDE SEQUENCE</scope>
    <source>
        <strain evidence="1">Duluth1</strain>
        <tissue evidence="1">Whole animal</tissue>
    </source>
</reference>
<sequence>MNVTLQVLAVRHIPGSPSLDHLQDNEFGHSYMDSKPFYNIPDVDEQWKSRQHYLHSRCLSLETCGGIQVYHSVCEASETCHSSVPSRGTLMCFFTCESMLFEGVVVQYW</sequence>
<accession>A0A9D4RLX9</accession>